<feature type="region of interest" description="Disordered" evidence="1">
    <location>
        <begin position="97"/>
        <end position="135"/>
    </location>
</feature>
<proteinExistence type="predicted"/>
<feature type="transmembrane region" description="Helical" evidence="2">
    <location>
        <begin position="52"/>
        <end position="78"/>
    </location>
</feature>
<evidence type="ECO:0000256" key="1">
    <source>
        <dbReference type="SAM" id="MobiDB-lite"/>
    </source>
</evidence>
<gene>
    <name evidence="3" type="ORF">ACFQNJ_16185</name>
</gene>
<evidence type="ECO:0000256" key="2">
    <source>
        <dbReference type="SAM" id="Phobius"/>
    </source>
</evidence>
<keyword evidence="2" id="KW-0472">Membrane</keyword>
<accession>A0ABW2RD68</accession>
<keyword evidence="2" id="KW-0812">Transmembrane</keyword>
<feature type="region of interest" description="Disordered" evidence="1">
    <location>
        <begin position="1"/>
        <end position="40"/>
    </location>
</feature>
<organism evidence="3 4">
    <name type="scientific">Hydrogenophaga bisanensis</name>
    <dbReference type="NCBI Taxonomy" id="439611"/>
    <lineage>
        <taxon>Bacteria</taxon>
        <taxon>Pseudomonadati</taxon>
        <taxon>Pseudomonadota</taxon>
        <taxon>Betaproteobacteria</taxon>
        <taxon>Burkholderiales</taxon>
        <taxon>Comamonadaceae</taxon>
        <taxon>Hydrogenophaga</taxon>
    </lineage>
</organism>
<dbReference type="EMBL" id="JBHTBX010000013">
    <property type="protein sequence ID" value="MFC7436055.1"/>
    <property type="molecule type" value="Genomic_DNA"/>
</dbReference>
<comment type="caution">
    <text evidence="3">The sequence shown here is derived from an EMBL/GenBank/DDBJ whole genome shotgun (WGS) entry which is preliminary data.</text>
</comment>
<dbReference type="RefSeq" id="WP_382259421.1">
    <property type="nucleotide sequence ID" value="NZ_JBHTBX010000013.1"/>
</dbReference>
<evidence type="ECO:0000313" key="4">
    <source>
        <dbReference type="Proteomes" id="UP001596495"/>
    </source>
</evidence>
<protein>
    <submittedName>
        <fullName evidence="3">Uncharacterized protein</fullName>
    </submittedName>
</protein>
<reference evidence="4" key="1">
    <citation type="journal article" date="2019" name="Int. J. Syst. Evol. Microbiol.">
        <title>The Global Catalogue of Microorganisms (GCM) 10K type strain sequencing project: providing services to taxonomists for standard genome sequencing and annotation.</title>
        <authorList>
            <consortium name="The Broad Institute Genomics Platform"/>
            <consortium name="The Broad Institute Genome Sequencing Center for Infectious Disease"/>
            <person name="Wu L."/>
            <person name="Ma J."/>
        </authorList>
    </citation>
    <scope>NUCLEOTIDE SEQUENCE [LARGE SCALE GENOMIC DNA]</scope>
    <source>
        <strain evidence="4">CCUG 54518</strain>
    </source>
</reference>
<keyword evidence="4" id="KW-1185">Reference proteome</keyword>
<dbReference type="Proteomes" id="UP001596495">
    <property type="component" value="Unassembled WGS sequence"/>
</dbReference>
<sequence length="178" mass="19722">MNERMTPASDGGRQEPVLTVDVPPVKTPHHSSVQAGHMEPRFSRSSNPEVNYLLWFVVIALAVAVGNILSTMAIGAFADYQARQALAEVNKTMREQAQAAQKETQRARQVQAEQEATRRQQLRQQRAADPTGTKLGRTCTEWQEADAALNSYTTGAEVARHCGRYEQYLNTGVISPVR</sequence>
<evidence type="ECO:0000313" key="3">
    <source>
        <dbReference type="EMBL" id="MFC7436055.1"/>
    </source>
</evidence>
<keyword evidence="2" id="KW-1133">Transmembrane helix</keyword>
<name>A0ABW2RD68_9BURK</name>